<dbReference type="InterPro" id="IPR000184">
    <property type="entry name" value="Bac_surfAg_D15"/>
</dbReference>
<dbReference type="OrthoDB" id="9769707at2"/>
<keyword evidence="5" id="KW-0472">Membrane</keyword>
<dbReference type="EMBL" id="FXUV02000001">
    <property type="protein sequence ID" value="SNB51593.1"/>
    <property type="molecule type" value="Genomic_DNA"/>
</dbReference>
<evidence type="ECO:0000313" key="10">
    <source>
        <dbReference type="EMBL" id="SMQ11758.1"/>
    </source>
</evidence>
<evidence type="ECO:0000256" key="6">
    <source>
        <dbReference type="ARBA" id="ARBA00023237"/>
    </source>
</evidence>
<dbReference type="STRING" id="1522312.GCA_900177895_02077"/>
<feature type="chain" id="PRO_5015075232" evidence="7">
    <location>
        <begin position="22"/>
        <end position="619"/>
    </location>
</feature>
<dbReference type="Gene3D" id="3.10.20.310">
    <property type="entry name" value="membrane protein fhac"/>
    <property type="match status" value="2"/>
</dbReference>
<dbReference type="AlphaFoldDB" id="A0A238T944"/>
<evidence type="ECO:0000256" key="1">
    <source>
        <dbReference type="ARBA" id="ARBA00004370"/>
    </source>
</evidence>
<keyword evidence="12" id="KW-1185">Reference proteome</keyword>
<keyword evidence="4 7" id="KW-0732">Signal</keyword>
<evidence type="ECO:0000256" key="2">
    <source>
        <dbReference type="ARBA" id="ARBA00022452"/>
    </source>
</evidence>
<evidence type="ECO:0000256" key="3">
    <source>
        <dbReference type="ARBA" id="ARBA00022692"/>
    </source>
</evidence>
<keyword evidence="2" id="KW-1134">Transmembrane beta strand</keyword>
<reference evidence="11 12" key="2">
    <citation type="submission" date="2017-06" db="EMBL/GenBank/DDBJ databases">
        <authorList>
            <person name="Kim H.J."/>
            <person name="Triplett B.A."/>
        </authorList>
    </citation>
    <scope>NUCLEOTIDE SEQUENCE [LARGE SCALE GENOMIC DNA]</scope>
    <source>
        <strain evidence="11">Kingella_eburonensis</strain>
    </source>
</reference>
<evidence type="ECO:0000256" key="5">
    <source>
        <dbReference type="ARBA" id="ARBA00023136"/>
    </source>
</evidence>
<dbReference type="GO" id="GO:0019867">
    <property type="term" value="C:outer membrane"/>
    <property type="evidence" value="ECO:0007669"/>
    <property type="project" value="InterPro"/>
</dbReference>
<dbReference type="Pfam" id="PF01103">
    <property type="entry name" value="Omp85"/>
    <property type="match status" value="1"/>
</dbReference>
<dbReference type="PANTHER" id="PTHR12815:SF47">
    <property type="entry name" value="TRANSLOCATION AND ASSEMBLY MODULE SUBUNIT TAMA"/>
    <property type="match status" value="1"/>
</dbReference>
<gene>
    <name evidence="11" type="primary">tama</name>
    <name evidence="11" type="ORF">KEBURONENSIS_00113</name>
</gene>
<organism evidence="11 12">
    <name type="scientific">Kingella negevensis</name>
    <dbReference type="NCBI Taxonomy" id="1522312"/>
    <lineage>
        <taxon>Bacteria</taxon>
        <taxon>Pseudomonadati</taxon>
        <taxon>Pseudomonadota</taxon>
        <taxon>Betaproteobacteria</taxon>
        <taxon>Neisseriales</taxon>
        <taxon>Neisseriaceae</taxon>
        <taxon>Kingella</taxon>
    </lineage>
</organism>
<dbReference type="PANTHER" id="PTHR12815">
    <property type="entry name" value="SORTING AND ASSEMBLY MACHINERY SAMM50 PROTEIN FAMILY MEMBER"/>
    <property type="match status" value="1"/>
</dbReference>
<dbReference type="Pfam" id="PF07244">
    <property type="entry name" value="POTRA"/>
    <property type="match status" value="1"/>
</dbReference>
<feature type="domain" description="Bacterial surface antigen (D15)" evidence="8">
    <location>
        <begin position="312"/>
        <end position="619"/>
    </location>
</feature>
<reference evidence="10" key="1">
    <citation type="submission" date="2017-05" db="EMBL/GenBank/DDBJ databases">
        <authorList>
            <person name="Song R."/>
            <person name="Chenine A.L."/>
            <person name="Ruprecht R.M."/>
        </authorList>
    </citation>
    <scope>NUCLEOTIDE SEQUENCE</scope>
    <source>
        <strain evidence="10">Kingella_eburonensis</strain>
    </source>
</reference>
<evidence type="ECO:0000313" key="11">
    <source>
        <dbReference type="EMBL" id="SNB51593.1"/>
    </source>
</evidence>
<evidence type="ECO:0000256" key="7">
    <source>
        <dbReference type="SAM" id="SignalP"/>
    </source>
</evidence>
<dbReference type="RefSeq" id="WP_095061856.1">
    <property type="nucleotide sequence ID" value="NZ_FXUV02000001.1"/>
</dbReference>
<dbReference type="Gene3D" id="2.40.160.50">
    <property type="entry name" value="membrane protein fhac: a member of the omp85/tpsb transporter family"/>
    <property type="match status" value="1"/>
</dbReference>
<sequence>MTLRRLVILLLSLFSSPLVWAENTVVEFNPLEKIHGSVAEAVTTANEEAEQAKLEPKYPIEIKADNAEIQTMLENYLPLIAYQRKEVLDKEQVGYLAEDAPTDAKKMIQTEGYFNSEVNVSPQGEGYLVDVKVGKRTKIENVNVFIAGDVMQDSELGTYYKNAFSNWKLPVGSNFRQDDWASSKTGVLSAVSRKKYPLAALTQSQALINPQTQQAELTVGVDSKQPIYFGDFEIEGNQRYPKDVILGMATFQTGDAYDLDKLLDYQQALESDSHYSGASVQVDFDKLQDNRVPIKIAVSEVKRQKFEAGVRFDSEYGLGGNISYDHYNVFNRGYVGSVVWDMDKYQTTLGVGISQPRNNTGHYWTSNVTYNRSTTQKLEKRALSSGLWYVRDRGNIESRLGLEFLAEDNKIPSEGVNLGRSFATMLTASWKRHNLETALRPHNGYYLEGKVGTTLGSLLSSTFMARAKGSAGYYFTPENKAIGTFVARGEIGYVRTKDDFLSGDVPSSLMFRTGGASSIRGYELESIGRKTNLSNAVLPDRAMFAASAEYQYPIKQDFALAVFHDVGNVAHTFKEMQNLYHGTGIGVRWFSPAAPFSFDIAYGHRDKKVRWHISLGTRF</sequence>
<dbReference type="InterPro" id="IPR039910">
    <property type="entry name" value="D15-like"/>
</dbReference>
<comment type="subcellular location">
    <subcellularLocation>
        <location evidence="1">Membrane</location>
    </subcellularLocation>
</comment>
<dbReference type="InterPro" id="IPR010827">
    <property type="entry name" value="BamA/TamA_POTRA"/>
</dbReference>
<keyword evidence="6" id="KW-0998">Cell outer membrane</keyword>
<feature type="signal peptide" evidence="7">
    <location>
        <begin position="1"/>
        <end position="21"/>
    </location>
</feature>
<evidence type="ECO:0000313" key="12">
    <source>
        <dbReference type="Proteomes" id="UP000215450"/>
    </source>
</evidence>
<proteinExistence type="predicted"/>
<evidence type="ECO:0000259" key="8">
    <source>
        <dbReference type="Pfam" id="PF01103"/>
    </source>
</evidence>
<dbReference type="Proteomes" id="UP000215450">
    <property type="component" value="Unassembled WGS sequence"/>
</dbReference>
<dbReference type="EMBL" id="FXUV01000001">
    <property type="protein sequence ID" value="SMQ11758.1"/>
    <property type="molecule type" value="Genomic_DNA"/>
</dbReference>
<protein>
    <submittedName>
        <fullName evidence="11">Translocation and assembly module TamA</fullName>
    </submittedName>
</protein>
<feature type="domain" description="POTRA" evidence="9">
    <location>
        <begin position="228"/>
        <end position="300"/>
    </location>
</feature>
<evidence type="ECO:0000256" key="4">
    <source>
        <dbReference type="ARBA" id="ARBA00022729"/>
    </source>
</evidence>
<keyword evidence="3" id="KW-0812">Transmembrane</keyword>
<accession>A0A238T944</accession>
<evidence type="ECO:0000259" key="9">
    <source>
        <dbReference type="Pfam" id="PF07244"/>
    </source>
</evidence>
<name>A0A238T944_9NEIS</name>